<dbReference type="PANTHER" id="PTHR10697">
    <property type="entry name" value="MAMMALIAN EPENDYMIN-RELATED PROTEIN 1"/>
    <property type="match status" value="1"/>
</dbReference>
<reference evidence="3 4" key="1">
    <citation type="submission" date="2024-11" db="EMBL/GenBank/DDBJ databases">
        <title>Chromosome-level genome assembly of the freshwater bivalve Anodonta woodiana.</title>
        <authorList>
            <person name="Chen X."/>
        </authorList>
    </citation>
    <scope>NUCLEOTIDE SEQUENCE [LARGE SCALE GENOMIC DNA]</scope>
    <source>
        <strain evidence="3">MN2024</strain>
        <tissue evidence="3">Gills</tissue>
    </source>
</reference>
<keyword evidence="4" id="KW-1185">Reference proteome</keyword>
<dbReference type="Pfam" id="PF00811">
    <property type="entry name" value="Ependymin"/>
    <property type="match status" value="1"/>
</dbReference>
<gene>
    <name evidence="3" type="ORF">ACJMK2_034246</name>
</gene>
<evidence type="ECO:0000313" key="4">
    <source>
        <dbReference type="Proteomes" id="UP001634394"/>
    </source>
</evidence>
<keyword evidence="1" id="KW-0812">Transmembrane</keyword>
<keyword evidence="2" id="KW-0732">Signal</keyword>
<dbReference type="AlphaFoldDB" id="A0ABD3WUG4"/>
<accession>A0ABD3WUG4</accession>
<organism evidence="3 4">
    <name type="scientific">Sinanodonta woodiana</name>
    <name type="common">Chinese pond mussel</name>
    <name type="synonym">Anodonta woodiana</name>
    <dbReference type="NCBI Taxonomy" id="1069815"/>
    <lineage>
        <taxon>Eukaryota</taxon>
        <taxon>Metazoa</taxon>
        <taxon>Spiralia</taxon>
        <taxon>Lophotrochozoa</taxon>
        <taxon>Mollusca</taxon>
        <taxon>Bivalvia</taxon>
        <taxon>Autobranchia</taxon>
        <taxon>Heteroconchia</taxon>
        <taxon>Palaeoheterodonta</taxon>
        <taxon>Unionida</taxon>
        <taxon>Unionoidea</taxon>
        <taxon>Unionidae</taxon>
        <taxon>Unioninae</taxon>
        <taxon>Sinanodonta</taxon>
    </lineage>
</organism>
<proteinExistence type="predicted"/>
<dbReference type="PANTHER" id="PTHR10697:SF13">
    <property type="entry name" value="RICIN B LECTIN DOMAIN-CONTAINING PROTEIN"/>
    <property type="match status" value="1"/>
</dbReference>
<evidence type="ECO:0000256" key="2">
    <source>
        <dbReference type="SAM" id="SignalP"/>
    </source>
</evidence>
<dbReference type="EMBL" id="JBJQND010000005">
    <property type="protein sequence ID" value="KAL3876397.1"/>
    <property type="molecule type" value="Genomic_DNA"/>
</dbReference>
<evidence type="ECO:0000313" key="3">
    <source>
        <dbReference type="EMBL" id="KAL3876397.1"/>
    </source>
</evidence>
<feature type="chain" id="PRO_5044883833" evidence="2">
    <location>
        <begin position="17"/>
        <end position="235"/>
    </location>
</feature>
<feature type="signal peptide" evidence="2">
    <location>
        <begin position="1"/>
        <end position="16"/>
    </location>
</feature>
<keyword evidence="1" id="KW-0472">Membrane</keyword>
<dbReference type="Proteomes" id="UP001634394">
    <property type="component" value="Unassembled WGS sequence"/>
</dbReference>
<evidence type="ECO:0000256" key="1">
    <source>
        <dbReference type="SAM" id="Phobius"/>
    </source>
</evidence>
<name>A0ABD3WUG4_SINWO</name>
<keyword evidence="1" id="KW-1133">Transmembrane helix</keyword>
<comment type="caution">
    <text evidence="3">The sequence shown here is derived from an EMBL/GenBank/DDBJ whole genome shotgun (WGS) entry which is preliminary data.</text>
</comment>
<feature type="transmembrane region" description="Helical" evidence="1">
    <location>
        <begin position="194"/>
        <end position="214"/>
    </location>
</feature>
<protein>
    <submittedName>
        <fullName evidence="3">Uncharacterized protein</fullName>
    </submittedName>
</protein>
<sequence length="235" mass="25739">MLLYMLVLGLVTLEYGEPCCVPDAMEGVAEMVFSTTMHGMLRLVKGRAMVHLNLTLGMMEIEAEISVNGHETNITVIYDYNQEIQYTIINGSCTKFVLNATIPKCIPENATLVEETFLGAGSEQVPVKTYTFMIANDDVYFTVTSSGCVPILMDLSLHLATKQAVGIEVVKFSGITMGVKDPSIFDIPSICQSLYLRCVFGIFAILMLLLNNLISRLMDVVSVPNHKGVGSNPNI</sequence>
<dbReference type="InterPro" id="IPR001299">
    <property type="entry name" value="Ependymin"/>
</dbReference>